<dbReference type="EMBL" id="HG807191">
    <property type="protein sequence ID" value="CDW60557.1"/>
    <property type="molecule type" value="Genomic_DNA"/>
</dbReference>
<accession>A0A077ZJJ5</accession>
<feature type="compositionally biased region" description="Acidic residues" evidence="1">
    <location>
        <begin position="49"/>
        <end position="59"/>
    </location>
</feature>
<reference evidence="2" key="1">
    <citation type="submission" date="2014-01" db="EMBL/GenBank/DDBJ databases">
        <authorList>
            <person name="Aslett M."/>
        </authorList>
    </citation>
    <scope>NUCLEOTIDE SEQUENCE</scope>
</reference>
<feature type="compositionally biased region" description="Low complexity" evidence="1">
    <location>
        <begin position="9"/>
        <end position="28"/>
    </location>
</feature>
<evidence type="ECO:0000313" key="2">
    <source>
        <dbReference type="EMBL" id="CDW60557.1"/>
    </source>
</evidence>
<reference evidence="2" key="2">
    <citation type="submission" date="2014-03" db="EMBL/GenBank/DDBJ databases">
        <title>The whipworm genome and dual-species transcriptomics of an intimate host-pathogen interaction.</title>
        <authorList>
            <person name="Foth B.J."/>
            <person name="Tsai I.J."/>
            <person name="Reid A.J."/>
            <person name="Bancroft A.J."/>
            <person name="Nichol S."/>
            <person name="Tracey A."/>
            <person name="Holroyd N."/>
            <person name="Cotton J.A."/>
            <person name="Stanley E.J."/>
            <person name="Zarowiecki M."/>
            <person name="Liu J.Z."/>
            <person name="Huckvale T."/>
            <person name="Cooper P.J."/>
            <person name="Grencis R.K."/>
            <person name="Berriman M."/>
        </authorList>
    </citation>
    <scope>NUCLEOTIDE SEQUENCE [LARGE SCALE GENOMIC DNA]</scope>
</reference>
<name>A0A077ZJJ5_TRITR</name>
<dbReference type="AlphaFoldDB" id="A0A077ZJJ5"/>
<sequence>MSEGSVNAEDVSSEISTESSKLLSSVEESGVEEVSSRTASNVQEGEWQLSEESDHDDSETVTPSPTSPSQSFEEVLKSEVFWDTRFVGEFQEFSILGLARYLRKMGHNVDSDDLTEYFNRNYDLEAANEYQEECIPQCRPDNRGFTLEDPDPKCFHAGRLSKLCHAKSSLFGKTRNCSSECMLHEDGK</sequence>
<organism evidence="2 3">
    <name type="scientific">Trichuris trichiura</name>
    <name type="common">Whipworm</name>
    <name type="synonym">Trichocephalus trichiurus</name>
    <dbReference type="NCBI Taxonomy" id="36087"/>
    <lineage>
        <taxon>Eukaryota</taxon>
        <taxon>Metazoa</taxon>
        <taxon>Ecdysozoa</taxon>
        <taxon>Nematoda</taxon>
        <taxon>Enoplea</taxon>
        <taxon>Dorylaimia</taxon>
        <taxon>Trichinellida</taxon>
        <taxon>Trichuridae</taxon>
        <taxon>Trichuris</taxon>
    </lineage>
</organism>
<protein>
    <submittedName>
        <fullName evidence="2">Uncharacterized protein</fullName>
    </submittedName>
</protein>
<keyword evidence="3" id="KW-1185">Reference proteome</keyword>
<feature type="region of interest" description="Disordered" evidence="1">
    <location>
        <begin position="1"/>
        <end position="73"/>
    </location>
</feature>
<evidence type="ECO:0000256" key="1">
    <source>
        <dbReference type="SAM" id="MobiDB-lite"/>
    </source>
</evidence>
<evidence type="ECO:0000313" key="3">
    <source>
        <dbReference type="Proteomes" id="UP000030665"/>
    </source>
</evidence>
<dbReference type="Proteomes" id="UP000030665">
    <property type="component" value="Unassembled WGS sequence"/>
</dbReference>
<proteinExistence type="predicted"/>
<feature type="compositionally biased region" description="Low complexity" evidence="1">
    <location>
        <begin position="60"/>
        <end position="73"/>
    </location>
</feature>
<gene>
    <name evidence="2" type="ORF">TTRE_0000894501</name>
</gene>